<dbReference type="AlphaFoldDB" id="A0A518CCD2"/>
<accession>A0A518CCD2</accession>
<evidence type="ECO:0000313" key="2">
    <source>
        <dbReference type="EMBL" id="QDU76889.1"/>
    </source>
</evidence>
<evidence type="ECO:0008006" key="4">
    <source>
        <dbReference type="Google" id="ProtNLM"/>
    </source>
</evidence>
<sequence>MAKKQTKTRPPAQPEKQNVPSTLQLTATAMIDVASAGDEGSAPALPRFRMVAYTGAPMRIAGWRFPVIIDLAGLGIPSQSRPIRFSHDPTSGVGHTDNIRIDGGQLVATGIVSRDTAAAREVVASSKNGFPWQASVGASVDEFEFVKERQTVIVNGQEHAGPLNVVRKSTLSEISFVDLGADGQTSATVAAAANHTDKQEENSDMDPENTTAATDTDANERDSHQANQQTQAPAVTAGSAVDEIRSQAAAEVSRISAIRQLCAGRFPEIEAKAIGEGWDVTRCELEVLRANRPRTPAIHMHDKTINARVLEAACLLTGHVDQIDAMFDGQTLDAATERFRGGIGLQELLLEAAWANGYTGRNFRDSRAVLRYAFNPTLEAGFSTVDIGGILSNVANKFLLDGFFSVERTWRNVTAVRNVSDFKTVTSYRLVGKDQYEQVAPGGELKHGTLGEEKYENKADTYGLMLSIDRRDIINDDLNAITTVPRKLGRGSGLKINDVFWSTFLANSAFFTAGNNNYITGASTALSIDGLTEGEVTFMDQVDGDGKPIGIMPAILLVPTSLSAIGSQLFKSMELRDTTTTTKYPVSNPHQGKFRVEVSRYLSNAQYTGNSSKAWYLLAESTDLPVIEVAFLNGQEAPTIETAEADFNKLGVQMRGYHDFGVALQDSRGGVKAKGEA</sequence>
<dbReference type="KEGG" id="bvo:Pan97_39460"/>
<gene>
    <name evidence="2" type="ORF">Pan97_39460</name>
</gene>
<dbReference type="EMBL" id="CP036289">
    <property type="protein sequence ID" value="QDU76889.1"/>
    <property type="molecule type" value="Genomic_DNA"/>
</dbReference>
<feature type="region of interest" description="Disordered" evidence="1">
    <location>
        <begin position="193"/>
        <end position="236"/>
    </location>
</feature>
<reference evidence="3" key="1">
    <citation type="submission" date="2019-02" db="EMBL/GenBank/DDBJ databases">
        <title>Deep-cultivation of Planctomycetes and their phenomic and genomic characterization uncovers novel biology.</title>
        <authorList>
            <person name="Wiegand S."/>
            <person name="Jogler M."/>
            <person name="Boedeker C."/>
            <person name="Pinto D."/>
            <person name="Vollmers J."/>
            <person name="Rivas-Marin E."/>
            <person name="Kohn T."/>
            <person name="Peeters S.H."/>
            <person name="Heuer A."/>
            <person name="Rast P."/>
            <person name="Oberbeckmann S."/>
            <person name="Bunk B."/>
            <person name="Jeske O."/>
            <person name="Meyerdierks A."/>
            <person name="Storesund J.E."/>
            <person name="Kallscheuer N."/>
            <person name="Luecker S."/>
            <person name="Lage O.M."/>
            <person name="Pohl T."/>
            <person name="Merkel B.J."/>
            <person name="Hornburger P."/>
            <person name="Mueller R.-W."/>
            <person name="Bruemmer F."/>
            <person name="Labrenz M."/>
            <person name="Spormann A.M."/>
            <person name="Op den Camp H."/>
            <person name="Overmann J."/>
            <person name="Amann R."/>
            <person name="Jetten M.S.M."/>
            <person name="Mascher T."/>
            <person name="Medema M.H."/>
            <person name="Devos D.P."/>
            <person name="Kaster A.-K."/>
            <person name="Ovreas L."/>
            <person name="Rohde M."/>
            <person name="Galperin M.Y."/>
            <person name="Jogler C."/>
        </authorList>
    </citation>
    <scope>NUCLEOTIDE SEQUENCE [LARGE SCALE GENOMIC DNA]</scope>
    <source>
        <strain evidence="3">Pan97</strain>
    </source>
</reference>
<dbReference type="OrthoDB" id="9806592at2"/>
<keyword evidence="3" id="KW-1185">Reference proteome</keyword>
<dbReference type="RefSeq" id="WP_144975362.1">
    <property type="nucleotide sequence ID" value="NZ_CP036289.1"/>
</dbReference>
<dbReference type="Proteomes" id="UP000318626">
    <property type="component" value="Chromosome"/>
</dbReference>
<evidence type="ECO:0000313" key="3">
    <source>
        <dbReference type="Proteomes" id="UP000318626"/>
    </source>
</evidence>
<feature type="region of interest" description="Disordered" evidence="1">
    <location>
        <begin position="1"/>
        <end position="22"/>
    </location>
</feature>
<dbReference type="Pfam" id="PF25209">
    <property type="entry name" value="Phage_capsid_4"/>
    <property type="match status" value="1"/>
</dbReference>
<evidence type="ECO:0000256" key="1">
    <source>
        <dbReference type="SAM" id="MobiDB-lite"/>
    </source>
</evidence>
<proteinExistence type="predicted"/>
<name>A0A518CCD2_9BACT</name>
<organism evidence="2 3">
    <name type="scientific">Bremerella volcania</name>
    <dbReference type="NCBI Taxonomy" id="2527984"/>
    <lineage>
        <taxon>Bacteria</taxon>
        <taxon>Pseudomonadati</taxon>
        <taxon>Planctomycetota</taxon>
        <taxon>Planctomycetia</taxon>
        <taxon>Pirellulales</taxon>
        <taxon>Pirellulaceae</taxon>
        <taxon>Bremerella</taxon>
    </lineage>
</organism>
<protein>
    <recommendedName>
        <fullName evidence="4">Mu-like prophage major head subunit gpT</fullName>
    </recommendedName>
</protein>